<organism evidence="2 3">
    <name type="scientific">Shewanella bicestrii</name>
    <dbReference type="NCBI Taxonomy" id="2018305"/>
    <lineage>
        <taxon>Bacteria</taxon>
        <taxon>Pseudomonadati</taxon>
        <taxon>Pseudomonadota</taxon>
        <taxon>Gammaproteobacteria</taxon>
        <taxon>Alteromonadales</taxon>
        <taxon>Shewanellaceae</taxon>
        <taxon>Shewanella</taxon>
    </lineage>
</organism>
<feature type="chain" id="PRO_5012465639" description="Lipoprotein" evidence="1">
    <location>
        <begin position="22"/>
        <end position="762"/>
    </location>
</feature>
<gene>
    <name evidence="2" type="ORF">CF168_04320</name>
</gene>
<keyword evidence="1" id="KW-0732">Signal</keyword>
<keyword evidence="3" id="KW-1185">Reference proteome</keyword>
<evidence type="ECO:0008006" key="4">
    <source>
        <dbReference type="Google" id="ProtNLM"/>
    </source>
</evidence>
<accession>A0A220UJ01</accession>
<feature type="signal peptide" evidence="1">
    <location>
        <begin position="1"/>
        <end position="21"/>
    </location>
</feature>
<dbReference type="Proteomes" id="UP000198367">
    <property type="component" value="Chromosome"/>
</dbReference>
<evidence type="ECO:0000313" key="3">
    <source>
        <dbReference type="Proteomes" id="UP000198367"/>
    </source>
</evidence>
<dbReference type="KEGG" id="sbj:CF168_04320"/>
<sequence length="762" mass="85130">MAIGICRVICTSLTLTLGLTACDSAGSNKSGGIPSAREYQVISTLSINDGIETQKHMQGRVLLNYQLQDAQGKATSLTTPLTNDAHFFVQPSLMQLSDRGLPIPISNIDPKNSGKELTSIIQAGFNLELKNGDNNRLTPVTQIEEKDIAELFNRWTSLKSLLEQSPTLPVQLEPRVGYSASAPMDERLIWTVEQVSDDRLQALLQTKQQPGENSHLKVYGKFELNRKTGWLESMALFKQDEQRGKTFVQRIVMAPKDRPDVMSLLWYADDNYDAERDIDDKQKELYPISGVPREYKPIDKAFIQSLLADHQGIIDNIGDWGSDTPEEIQLRFVHAMSPQYVVGNMHYEDITAFDESGKALDLNFWQHSTGAAVNFSRNIESSTNIIATGWDNTADKLKRISYINAKLTLVPEANSIIDKSWDELLATPYTFGDASLTIQPIDAGAKLFKVVIKQSDSHKIHLGLQQLTGKMAYASPESAYPKWLTLTDKELLTELTSANDSHPLTTKALLLKLDEIPKNLVLVTSQPQPELSQSKQIRFVPEAEYNQNLANPLSEFGSVSIGDPFSDKLASSKPEISAVKDIKTATENGHNLYIPMSAALATACKPEIAQGFNEGTQTVAWQFVPNGPEGAAYHLMTPDRVRQYFYDKRIQGTIHCKGDIHWQTLPQSVTERPWLIDLQTWLTDTGYGKEPSKDLPNYIRVENAQGKPLTIRLPEETEYRIDEVLLDGRYLSVTGAAAKVSYMTISQEAFDIPYEFTFKPLP</sequence>
<evidence type="ECO:0000313" key="2">
    <source>
        <dbReference type="EMBL" id="ASK68158.1"/>
    </source>
</evidence>
<evidence type="ECO:0000256" key="1">
    <source>
        <dbReference type="SAM" id="SignalP"/>
    </source>
</evidence>
<dbReference type="PROSITE" id="PS51257">
    <property type="entry name" value="PROKAR_LIPOPROTEIN"/>
    <property type="match status" value="1"/>
</dbReference>
<proteinExistence type="predicted"/>
<dbReference type="AlphaFoldDB" id="A0A220UJ01"/>
<dbReference type="EMBL" id="CP022358">
    <property type="protein sequence ID" value="ASK68158.1"/>
    <property type="molecule type" value="Genomic_DNA"/>
</dbReference>
<name>A0A220UJ01_9GAMM</name>
<protein>
    <recommendedName>
        <fullName evidence="4">Lipoprotein</fullName>
    </recommendedName>
</protein>
<dbReference type="RefSeq" id="WP_089067096.1">
    <property type="nucleotide sequence ID" value="NZ_CP022358.1"/>
</dbReference>
<reference evidence="2 3" key="1">
    <citation type="submission" date="2017-07" db="EMBL/GenBank/DDBJ databases">
        <title>Phenotypical and genomic characterization of a clinical isolate of Shewanella bicestrii sp. nov. producing an extended-spectrum beta-lactamase and a new oxacillinase variant.</title>
        <authorList>
            <person name="Jousset A.B."/>
            <person name="Bonnin R.A."/>
            <person name="Girlich D."/>
            <person name="Dabos L."/>
            <person name="Potron A."/>
            <person name="Dortet L."/>
            <person name="Glaser P."/>
            <person name="Naas T."/>
        </authorList>
    </citation>
    <scope>NUCLEOTIDE SEQUENCE [LARGE SCALE GENOMIC DNA]</scope>
    <source>
        <strain evidence="2 3">JAB-1</strain>
    </source>
</reference>